<evidence type="ECO:0000256" key="1">
    <source>
        <dbReference type="SAM" id="Phobius"/>
    </source>
</evidence>
<keyword evidence="1" id="KW-0812">Transmembrane</keyword>
<dbReference type="RefSeq" id="WP_129753470.1">
    <property type="nucleotide sequence ID" value="NZ_JASOOE010000011.1"/>
</dbReference>
<keyword evidence="1" id="KW-0472">Membrane</keyword>
<proteinExistence type="predicted"/>
<evidence type="ECO:0000313" key="3">
    <source>
        <dbReference type="Proteomes" id="UP001229251"/>
    </source>
</evidence>
<feature type="transmembrane region" description="Helical" evidence="1">
    <location>
        <begin position="82"/>
        <end position="102"/>
    </location>
</feature>
<reference evidence="2" key="1">
    <citation type="submission" date="2023-05" db="EMBL/GenBank/DDBJ databases">
        <title>Cataloging the Phylogenetic Diversity of Human Bladder Bacteria.</title>
        <authorList>
            <person name="Du J."/>
        </authorList>
    </citation>
    <scope>NUCLEOTIDE SEQUENCE</scope>
    <source>
        <strain evidence="2">UMB1231</strain>
    </source>
</reference>
<feature type="transmembrane region" description="Helical" evidence="1">
    <location>
        <begin position="114"/>
        <end position="138"/>
    </location>
</feature>
<dbReference type="EMBL" id="JASOOE010000011">
    <property type="protein sequence ID" value="MDK7187632.1"/>
    <property type="molecule type" value="Genomic_DNA"/>
</dbReference>
<name>A0AAJ1Q6T2_9LACT</name>
<organism evidence="2 3">
    <name type="scientific">Facklamia hominis</name>
    <dbReference type="NCBI Taxonomy" id="178214"/>
    <lineage>
        <taxon>Bacteria</taxon>
        <taxon>Bacillati</taxon>
        <taxon>Bacillota</taxon>
        <taxon>Bacilli</taxon>
        <taxon>Lactobacillales</taxon>
        <taxon>Aerococcaceae</taxon>
        <taxon>Facklamia</taxon>
    </lineage>
</organism>
<comment type="caution">
    <text evidence="2">The sequence shown here is derived from an EMBL/GenBank/DDBJ whole genome shotgun (WGS) entry which is preliminary data.</text>
</comment>
<gene>
    <name evidence="2" type="ORF">QP433_06530</name>
</gene>
<protein>
    <submittedName>
        <fullName evidence="2">Uncharacterized protein</fullName>
    </submittedName>
</protein>
<feature type="transmembrane region" description="Helical" evidence="1">
    <location>
        <begin position="6"/>
        <end position="24"/>
    </location>
</feature>
<sequence>MASKVYWVFEVLVLILGWVINQYARQRMGLYRHLYFRLSQAQEGFLAAEYQGYLIFIGVVLISIAILAIWRTEALIQTCYRFSWRGHWIMVTLLSALALAFLWRFSMEQSFLMLPYFIVGIAVMAFVNGLLALGIRYFHPADQAC</sequence>
<accession>A0AAJ1Q6T2</accession>
<feature type="transmembrane region" description="Helical" evidence="1">
    <location>
        <begin position="45"/>
        <end position="70"/>
    </location>
</feature>
<dbReference type="Proteomes" id="UP001229251">
    <property type="component" value="Unassembled WGS sequence"/>
</dbReference>
<dbReference type="AlphaFoldDB" id="A0AAJ1Q6T2"/>
<keyword evidence="1" id="KW-1133">Transmembrane helix</keyword>
<evidence type="ECO:0000313" key="2">
    <source>
        <dbReference type="EMBL" id="MDK7187632.1"/>
    </source>
</evidence>